<dbReference type="SMART" id="SM00382">
    <property type="entry name" value="AAA"/>
    <property type="match status" value="1"/>
</dbReference>
<sequence>MLLDIRNLTISTNTANGRVNVLDRVSLQVDEGEIHTLVGESGSGKSLIARAIMGFLSPRWEVQADRLWFQDTDLLNLTAKQRREIIGVDIAMIFQDAKSYLDPNITIGAQLSEAVLNQDLSGSFFKRKSERKAKVASLLHRVGIKDHEAMMNSYAHQLSEGAAQKIMIASAIAHRPLLLIADEPTSTMEPATRQQIYRLLAQLHARYGMSILMISQDLGAIMQQTQRLSMIYSGQIMETGGADALLESPSHPYTEALLNTSLYRHAKMPPRTRLPTLAGAEPTLQHLPIGCRLGPRCQYARPPCVKTPSLEKRQDRQVACHYPLHLDEGKK</sequence>
<dbReference type="CDD" id="cd03257">
    <property type="entry name" value="ABC_NikE_OppD_transporters"/>
    <property type="match status" value="1"/>
</dbReference>
<organism evidence="10 11">
    <name type="scientific">Aliidiomarina iranensis</name>
    <dbReference type="NCBI Taxonomy" id="1434071"/>
    <lineage>
        <taxon>Bacteria</taxon>
        <taxon>Pseudomonadati</taxon>
        <taxon>Pseudomonadota</taxon>
        <taxon>Gammaproteobacteria</taxon>
        <taxon>Alteromonadales</taxon>
        <taxon>Idiomarinaceae</taxon>
        <taxon>Aliidiomarina</taxon>
    </lineage>
</organism>
<comment type="subcellular location">
    <subcellularLocation>
        <location evidence="1">Cell inner membrane</location>
        <topology evidence="1">Peripheral membrane protein</topology>
    </subcellularLocation>
</comment>
<accession>A0A432W0S5</accession>
<evidence type="ECO:0000256" key="3">
    <source>
        <dbReference type="ARBA" id="ARBA00022448"/>
    </source>
</evidence>
<dbReference type="RefSeq" id="WP_126766107.1">
    <property type="nucleotide sequence ID" value="NZ_PIPJ01000002.1"/>
</dbReference>
<dbReference type="InterPro" id="IPR003439">
    <property type="entry name" value="ABC_transporter-like_ATP-bd"/>
</dbReference>
<dbReference type="GO" id="GO:0016887">
    <property type="term" value="F:ATP hydrolysis activity"/>
    <property type="evidence" value="ECO:0007669"/>
    <property type="project" value="InterPro"/>
</dbReference>
<keyword evidence="3" id="KW-0813">Transport</keyword>
<keyword evidence="7 10" id="KW-0067">ATP-binding</keyword>
<protein>
    <submittedName>
        <fullName evidence="10">Peptide ABC transporter ATP-binding protein</fullName>
    </submittedName>
</protein>
<evidence type="ECO:0000256" key="7">
    <source>
        <dbReference type="ARBA" id="ARBA00022840"/>
    </source>
</evidence>
<dbReference type="GO" id="GO:0005524">
    <property type="term" value="F:ATP binding"/>
    <property type="evidence" value="ECO:0007669"/>
    <property type="project" value="UniProtKB-KW"/>
</dbReference>
<dbReference type="InterPro" id="IPR003593">
    <property type="entry name" value="AAA+_ATPase"/>
</dbReference>
<feature type="domain" description="ABC transporter" evidence="9">
    <location>
        <begin position="3"/>
        <end position="258"/>
    </location>
</feature>
<keyword evidence="6" id="KW-0547">Nucleotide-binding</keyword>
<dbReference type="PANTHER" id="PTHR43297">
    <property type="entry name" value="OLIGOPEPTIDE TRANSPORT ATP-BINDING PROTEIN APPD"/>
    <property type="match status" value="1"/>
</dbReference>
<dbReference type="Pfam" id="PF00005">
    <property type="entry name" value="ABC_tran"/>
    <property type="match status" value="1"/>
</dbReference>
<name>A0A432W0S5_9GAMM</name>
<evidence type="ECO:0000256" key="8">
    <source>
        <dbReference type="ARBA" id="ARBA00023136"/>
    </source>
</evidence>
<evidence type="ECO:0000256" key="2">
    <source>
        <dbReference type="ARBA" id="ARBA00005417"/>
    </source>
</evidence>
<keyword evidence="4" id="KW-1003">Cell membrane</keyword>
<dbReference type="OrthoDB" id="9784450at2"/>
<evidence type="ECO:0000256" key="5">
    <source>
        <dbReference type="ARBA" id="ARBA00022519"/>
    </source>
</evidence>
<dbReference type="Proteomes" id="UP000288395">
    <property type="component" value="Unassembled WGS sequence"/>
</dbReference>
<evidence type="ECO:0000256" key="1">
    <source>
        <dbReference type="ARBA" id="ARBA00004417"/>
    </source>
</evidence>
<evidence type="ECO:0000256" key="6">
    <source>
        <dbReference type="ARBA" id="ARBA00022741"/>
    </source>
</evidence>
<dbReference type="EMBL" id="PIPJ01000002">
    <property type="protein sequence ID" value="RUO22491.1"/>
    <property type="molecule type" value="Genomic_DNA"/>
</dbReference>
<evidence type="ECO:0000256" key="4">
    <source>
        <dbReference type="ARBA" id="ARBA00022475"/>
    </source>
</evidence>
<keyword evidence="5" id="KW-0997">Cell inner membrane</keyword>
<comment type="caution">
    <text evidence="10">The sequence shown here is derived from an EMBL/GenBank/DDBJ whole genome shotgun (WGS) entry which is preliminary data.</text>
</comment>
<dbReference type="Gene3D" id="3.40.50.300">
    <property type="entry name" value="P-loop containing nucleotide triphosphate hydrolases"/>
    <property type="match status" value="1"/>
</dbReference>
<dbReference type="InterPro" id="IPR027417">
    <property type="entry name" value="P-loop_NTPase"/>
</dbReference>
<dbReference type="Pfam" id="PF08352">
    <property type="entry name" value="oligo_HPY"/>
    <property type="match status" value="1"/>
</dbReference>
<evidence type="ECO:0000313" key="10">
    <source>
        <dbReference type="EMBL" id="RUO22491.1"/>
    </source>
</evidence>
<dbReference type="GO" id="GO:0005886">
    <property type="term" value="C:plasma membrane"/>
    <property type="evidence" value="ECO:0007669"/>
    <property type="project" value="UniProtKB-SubCell"/>
</dbReference>
<dbReference type="InterPro" id="IPR013563">
    <property type="entry name" value="Oligopep_ABC_C"/>
</dbReference>
<evidence type="ECO:0000259" key="9">
    <source>
        <dbReference type="PROSITE" id="PS50893"/>
    </source>
</evidence>
<gene>
    <name evidence="10" type="ORF">CWE08_04760</name>
</gene>
<dbReference type="PROSITE" id="PS50893">
    <property type="entry name" value="ABC_TRANSPORTER_2"/>
    <property type="match status" value="1"/>
</dbReference>
<comment type="similarity">
    <text evidence="2">Belongs to the ABC transporter superfamily.</text>
</comment>
<reference evidence="11" key="1">
    <citation type="journal article" date="2018" name="Front. Microbiol.">
        <title>Genome-Based Analysis Reveals the Taxonomy and Diversity of the Family Idiomarinaceae.</title>
        <authorList>
            <person name="Liu Y."/>
            <person name="Lai Q."/>
            <person name="Shao Z."/>
        </authorList>
    </citation>
    <scope>NUCLEOTIDE SEQUENCE [LARGE SCALE GENOMIC DNA]</scope>
    <source>
        <strain evidence="11">GBPy7</strain>
    </source>
</reference>
<keyword evidence="11" id="KW-1185">Reference proteome</keyword>
<dbReference type="PANTHER" id="PTHR43297:SF4">
    <property type="entry name" value="PUTRESCINE EXPORT SYSTEM ATP-BINDING PROTEIN SAPD"/>
    <property type="match status" value="1"/>
</dbReference>
<dbReference type="GO" id="GO:0015833">
    <property type="term" value="P:peptide transport"/>
    <property type="evidence" value="ECO:0007669"/>
    <property type="project" value="InterPro"/>
</dbReference>
<dbReference type="InterPro" id="IPR050388">
    <property type="entry name" value="ABC_Ni/Peptide_Import"/>
</dbReference>
<keyword evidence="8" id="KW-0472">Membrane</keyword>
<proteinExistence type="inferred from homology"/>
<dbReference type="AlphaFoldDB" id="A0A432W0S5"/>
<evidence type="ECO:0000313" key="11">
    <source>
        <dbReference type="Proteomes" id="UP000288395"/>
    </source>
</evidence>
<dbReference type="SUPFAM" id="SSF52540">
    <property type="entry name" value="P-loop containing nucleoside triphosphate hydrolases"/>
    <property type="match status" value="1"/>
</dbReference>
<dbReference type="NCBIfam" id="TIGR01727">
    <property type="entry name" value="oligo_HPY"/>
    <property type="match status" value="1"/>
</dbReference>